<keyword evidence="2" id="KW-0812">Transmembrane</keyword>
<evidence type="ECO:0000256" key="1">
    <source>
        <dbReference type="SAM" id="MobiDB-lite"/>
    </source>
</evidence>
<evidence type="ECO:0000259" key="3">
    <source>
        <dbReference type="Pfam" id="PF02470"/>
    </source>
</evidence>
<dbReference type="PANTHER" id="PTHR33371:SF4">
    <property type="entry name" value="INTERMEMBRANE PHOSPHOLIPID TRANSPORT SYSTEM BINDING PROTEIN MLAD"/>
    <property type="match status" value="1"/>
</dbReference>
<dbReference type="Proteomes" id="UP001595909">
    <property type="component" value="Unassembled WGS sequence"/>
</dbReference>
<feature type="domain" description="Mce/MlaD" evidence="3">
    <location>
        <begin position="66"/>
        <end position="148"/>
    </location>
</feature>
<dbReference type="InterPro" id="IPR052336">
    <property type="entry name" value="MlaD_Phospholipid_Transporter"/>
</dbReference>
<proteinExistence type="predicted"/>
<keyword evidence="2" id="KW-0472">Membrane</keyword>
<dbReference type="InterPro" id="IPR003399">
    <property type="entry name" value="Mce/MlaD"/>
</dbReference>
<evidence type="ECO:0000313" key="5">
    <source>
        <dbReference type="Proteomes" id="UP001595909"/>
    </source>
</evidence>
<accession>A0ABV9RFR9</accession>
<feature type="transmembrane region" description="Helical" evidence="2">
    <location>
        <begin position="35"/>
        <end position="55"/>
    </location>
</feature>
<keyword evidence="2" id="KW-1133">Transmembrane helix</keyword>
<sequence length="492" mass="51058">MTKPERTTLRARLGDRLGGWVGALRPARGGPVMSPLKFGAVVLAVTGLVAVGLFFKPTIQTALAGGDTITAEFEENYLGKLFAGETTVKLSGLESGTVTDVETTDRGTAIVSLKVADGVRDKIGPQPSATITPRTLLGGLYSIELVPGGGRGTFPEDGRIPLERTSLPVGLDRILEALPRPAREAVPGIVRSTNETLERGGDQALGDLVTQAPAALRPTNDVLRAARGTRPETDLPQLVSNLEAVGSVVTAEDGQLGSIVDDLDRTTNILAAQSGPLAQSIGDMPATLTATRDGLTRLGGTLDKLTVTAASFRPSAQALDPLLAQLDPVLARARPVVSDLRPLLDDARPAVEELVPTADRATGVIEDVRGPVIERVQGPVLDTVLNTYRGTGFYEGSGGGFQSDHKFYEELGYLVTNLDRGSMVQDRQASLLGFQVGAGPLETIGGLRSVGLNDLMAQLGRASGLAPALGQGGPTGPTAVLPDGVLGQGGGR</sequence>
<dbReference type="RefSeq" id="WP_274189820.1">
    <property type="nucleotide sequence ID" value="NZ_BAABHN010000013.1"/>
</dbReference>
<dbReference type="Pfam" id="PF02470">
    <property type="entry name" value="MlaD"/>
    <property type="match status" value="1"/>
</dbReference>
<evidence type="ECO:0000256" key="2">
    <source>
        <dbReference type="SAM" id="Phobius"/>
    </source>
</evidence>
<keyword evidence="5" id="KW-1185">Reference proteome</keyword>
<gene>
    <name evidence="4" type="ORF">ACFPEL_06480</name>
</gene>
<reference evidence="5" key="1">
    <citation type="journal article" date="2019" name="Int. J. Syst. Evol. Microbiol.">
        <title>The Global Catalogue of Microorganisms (GCM) 10K type strain sequencing project: providing services to taxonomists for standard genome sequencing and annotation.</title>
        <authorList>
            <consortium name="The Broad Institute Genomics Platform"/>
            <consortium name="The Broad Institute Genome Sequencing Center for Infectious Disease"/>
            <person name="Wu L."/>
            <person name="Ma J."/>
        </authorList>
    </citation>
    <scope>NUCLEOTIDE SEQUENCE [LARGE SCALE GENOMIC DNA]</scope>
    <source>
        <strain evidence="5">CCUG 50347</strain>
    </source>
</reference>
<protein>
    <submittedName>
        <fullName evidence="4">MlaD family protein</fullName>
    </submittedName>
</protein>
<dbReference type="PANTHER" id="PTHR33371">
    <property type="entry name" value="INTERMEMBRANE PHOSPHOLIPID TRANSPORT SYSTEM BINDING PROTEIN MLAD-RELATED"/>
    <property type="match status" value="1"/>
</dbReference>
<feature type="region of interest" description="Disordered" evidence="1">
    <location>
        <begin position="468"/>
        <end position="492"/>
    </location>
</feature>
<comment type="caution">
    <text evidence="4">The sequence shown here is derived from an EMBL/GenBank/DDBJ whole genome shotgun (WGS) entry which is preliminary data.</text>
</comment>
<name>A0ABV9RFR9_9PSEU</name>
<organism evidence="4 5">
    <name type="scientific">Actinomycetospora chibensis</name>
    <dbReference type="NCBI Taxonomy" id="663606"/>
    <lineage>
        <taxon>Bacteria</taxon>
        <taxon>Bacillati</taxon>
        <taxon>Actinomycetota</taxon>
        <taxon>Actinomycetes</taxon>
        <taxon>Pseudonocardiales</taxon>
        <taxon>Pseudonocardiaceae</taxon>
        <taxon>Actinomycetospora</taxon>
    </lineage>
</organism>
<evidence type="ECO:0000313" key="4">
    <source>
        <dbReference type="EMBL" id="MFC4832052.1"/>
    </source>
</evidence>
<dbReference type="EMBL" id="JBHSIM010000013">
    <property type="protein sequence ID" value="MFC4832052.1"/>
    <property type="molecule type" value="Genomic_DNA"/>
</dbReference>